<reference evidence="9 10" key="1">
    <citation type="journal article" date="2019" name="Sci. Rep.">
        <title>Orb-weaving spider Araneus ventricosus genome elucidates the spidroin gene catalogue.</title>
        <authorList>
            <person name="Kono N."/>
            <person name="Nakamura H."/>
            <person name="Ohtoshi R."/>
            <person name="Moran D.A.P."/>
            <person name="Shinohara A."/>
            <person name="Yoshida Y."/>
            <person name="Fujiwara M."/>
            <person name="Mori M."/>
            <person name="Tomita M."/>
            <person name="Arakawa K."/>
        </authorList>
    </citation>
    <scope>NUCLEOTIDE SEQUENCE [LARGE SCALE GENOMIC DNA]</scope>
</reference>
<keyword evidence="3" id="KW-0863">Zinc-finger</keyword>
<keyword evidence="7" id="KW-0539">Nucleus</keyword>
<dbReference type="AlphaFoldDB" id="A0A4Y2NHA4"/>
<feature type="domain" description="C2H2-type" evidence="8">
    <location>
        <begin position="40"/>
        <end position="63"/>
    </location>
</feature>
<keyword evidence="2" id="KW-0479">Metal-binding</keyword>
<evidence type="ECO:0000256" key="7">
    <source>
        <dbReference type="ARBA" id="ARBA00023242"/>
    </source>
</evidence>
<keyword evidence="6" id="KW-0804">Transcription</keyword>
<dbReference type="Gene3D" id="3.30.160.60">
    <property type="entry name" value="Classic Zinc Finger"/>
    <property type="match status" value="1"/>
</dbReference>
<dbReference type="InterPro" id="IPR051061">
    <property type="entry name" value="Zinc_finger_trans_reg"/>
</dbReference>
<evidence type="ECO:0000256" key="2">
    <source>
        <dbReference type="ARBA" id="ARBA00022723"/>
    </source>
</evidence>
<evidence type="ECO:0000256" key="5">
    <source>
        <dbReference type="ARBA" id="ARBA00023015"/>
    </source>
</evidence>
<gene>
    <name evidence="9" type="ORF">AVEN_265119_1</name>
</gene>
<keyword evidence="4" id="KW-0862">Zinc</keyword>
<keyword evidence="10" id="KW-1185">Reference proteome</keyword>
<proteinExistence type="predicted"/>
<dbReference type="EMBL" id="BGPR01009249">
    <property type="protein sequence ID" value="GBN38838.1"/>
    <property type="molecule type" value="Genomic_DNA"/>
</dbReference>
<dbReference type="PANTHER" id="PTHR46179">
    <property type="entry name" value="ZINC FINGER PROTEIN"/>
    <property type="match status" value="1"/>
</dbReference>
<feature type="domain" description="C2H2-type" evidence="8">
    <location>
        <begin position="79"/>
        <end position="101"/>
    </location>
</feature>
<name>A0A4Y2NHA4_ARAVE</name>
<evidence type="ECO:0000256" key="6">
    <source>
        <dbReference type="ARBA" id="ARBA00023163"/>
    </source>
</evidence>
<evidence type="ECO:0000256" key="3">
    <source>
        <dbReference type="ARBA" id="ARBA00022771"/>
    </source>
</evidence>
<dbReference type="Proteomes" id="UP000499080">
    <property type="component" value="Unassembled WGS sequence"/>
</dbReference>
<dbReference type="PANTHER" id="PTHR46179:SF13">
    <property type="entry name" value="C2H2-TYPE DOMAIN-CONTAINING PROTEIN"/>
    <property type="match status" value="1"/>
</dbReference>
<comment type="caution">
    <text evidence="9">The sequence shown here is derived from an EMBL/GenBank/DDBJ whole genome shotgun (WGS) entry which is preliminary data.</text>
</comment>
<dbReference type="GO" id="GO:0005634">
    <property type="term" value="C:nucleus"/>
    <property type="evidence" value="ECO:0007669"/>
    <property type="project" value="UniProtKB-SubCell"/>
</dbReference>
<evidence type="ECO:0000313" key="10">
    <source>
        <dbReference type="Proteomes" id="UP000499080"/>
    </source>
</evidence>
<evidence type="ECO:0000259" key="8">
    <source>
        <dbReference type="PROSITE" id="PS00028"/>
    </source>
</evidence>
<evidence type="ECO:0000256" key="4">
    <source>
        <dbReference type="ARBA" id="ARBA00022833"/>
    </source>
</evidence>
<dbReference type="OrthoDB" id="7699017at2759"/>
<evidence type="ECO:0000313" key="9">
    <source>
        <dbReference type="EMBL" id="GBN38838.1"/>
    </source>
</evidence>
<evidence type="ECO:0000256" key="1">
    <source>
        <dbReference type="ARBA" id="ARBA00004123"/>
    </source>
</evidence>
<dbReference type="PROSITE" id="PS00028">
    <property type="entry name" value="ZINC_FINGER_C2H2_1"/>
    <property type="match status" value="2"/>
</dbReference>
<dbReference type="InterPro" id="IPR013087">
    <property type="entry name" value="Znf_C2H2_type"/>
</dbReference>
<dbReference type="GO" id="GO:0008270">
    <property type="term" value="F:zinc ion binding"/>
    <property type="evidence" value="ECO:0007669"/>
    <property type="project" value="UniProtKB-KW"/>
</dbReference>
<dbReference type="GO" id="GO:0006357">
    <property type="term" value="P:regulation of transcription by RNA polymerase II"/>
    <property type="evidence" value="ECO:0007669"/>
    <property type="project" value="TreeGrafter"/>
</dbReference>
<organism evidence="9 10">
    <name type="scientific">Araneus ventricosus</name>
    <name type="common">Orbweaver spider</name>
    <name type="synonym">Epeira ventricosa</name>
    <dbReference type="NCBI Taxonomy" id="182803"/>
    <lineage>
        <taxon>Eukaryota</taxon>
        <taxon>Metazoa</taxon>
        <taxon>Ecdysozoa</taxon>
        <taxon>Arthropoda</taxon>
        <taxon>Chelicerata</taxon>
        <taxon>Arachnida</taxon>
        <taxon>Araneae</taxon>
        <taxon>Araneomorphae</taxon>
        <taxon>Entelegynae</taxon>
        <taxon>Araneoidea</taxon>
        <taxon>Araneidae</taxon>
        <taxon>Araneus</taxon>
    </lineage>
</organism>
<sequence>MNPLKKTIHCKLYKESFSTVKLYTSHLRFHNHSSYAQFPCGSIGCSRKYSKFSSYRAHLSRDHRKLPIDYYPAVISLKCATETCQQKCRDKSSLISHLKKHINQSQRVSYPFDKCRYSFDKKSSFSSHLSRKHSYTKHCLFKKVHIEKLNTNESTVNNNDASETEVNSEHLNVSLEDMNKAVALFCLKLISKFHVSATVVDLIIDEICSLQKLNQENMLRIIITKFDKGIVSDTFKNDLLLSLQREDFLLQCCSDKGQLSSDYLRKSFFKTQFQYVEPIAISLGQDKKNKNCIFHYVPILESLASFIQNESVRIQFENPLKNLNKGILTDSTDGLVWKRHDHFNEKDFIKILLYQNSFETVNPLGSAKKKHKILAVYYTVGNLYLWNRSKINPLQLVLLCRQVDFERFGHEAVFRS</sequence>
<comment type="subcellular location">
    <subcellularLocation>
        <location evidence="1">Nucleus</location>
    </subcellularLocation>
</comment>
<protein>
    <recommendedName>
        <fullName evidence="8">C2H2-type domain-containing protein</fullName>
    </recommendedName>
</protein>
<dbReference type="SMART" id="SM00355">
    <property type="entry name" value="ZnF_C2H2"/>
    <property type="match status" value="4"/>
</dbReference>
<accession>A0A4Y2NHA4</accession>
<keyword evidence="5" id="KW-0805">Transcription regulation</keyword>